<gene>
    <name evidence="2" type="ORF">UFOVP1174_49</name>
</gene>
<name>A0A6J5QVJ8_9CAUD</name>
<keyword evidence="1" id="KW-0472">Membrane</keyword>
<keyword evidence="1" id="KW-1133">Transmembrane helix</keyword>
<dbReference type="EMBL" id="LR797128">
    <property type="protein sequence ID" value="CAB4188590.1"/>
    <property type="molecule type" value="Genomic_DNA"/>
</dbReference>
<proteinExistence type="predicted"/>
<feature type="transmembrane region" description="Helical" evidence="1">
    <location>
        <begin position="18"/>
        <end position="36"/>
    </location>
</feature>
<organism evidence="2">
    <name type="scientific">uncultured Caudovirales phage</name>
    <dbReference type="NCBI Taxonomy" id="2100421"/>
    <lineage>
        <taxon>Viruses</taxon>
        <taxon>Duplodnaviria</taxon>
        <taxon>Heunggongvirae</taxon>
        <taxon>Uroviricota</taxon>
        <taxon>Caudoviricetes</taxon>
        <taxon>Peduoviridae</taxon>
        <taxon>Maltschvirus</taxon>
        <taxon>Maltschvirus maltsch</taxon>
    </lineage>
</organism>
<evidence type="ECO:0000256" key="1">
    <source>
        <dbReference type="SAM" id="Phobius"/>
    </source>
</evidence>
<reference evidence="2" key="1">
    <citation type="submission" date="2020-05" db="EMBL/GenBank/DDBJ databases">
        <authorList>
            <person name="Chiriac C."/>
            <person name="Salcher M."/>
            <person name="Ghai R."/>
            <person name="Kavagutti S V."/>
        </authorList>
    </citation>
    <scope>NUCLEOTIDE SEQUENCE</scope>
</reference>
<feature type="transmembrane region" description="Helical" evidence="1">
    <location>
        <begin position="42"/>
        <end position="57"/>
    </location>
</feature>
<keyword evidence="1" id="KW-0812">Transmembrane</keyword>
<evidence type="ECO:0000313" key="2">
    <source>
        <dbReference type="EMBL" id="CAB4188590.1"/>
    </source>
</evidence>
<sequence length="70" mass="8014">METVALLRLALQVLSERMMTIIGLCMTFALACWTMHEPTYERLGMSAFFACFAYLIVKTKEKSNEVSERS</sequence>
<protein>
    <submittedName>
        <fullName evidence="2">Uncharacterized protein</fullName>
    </submittedName>
</protein>
<accession>A0A6J5QVJ8</accession>